<accession>A0A4Y2EGZ9</accession>
<evidence type="ECO:0000313" key="1">
    <source>
        <dbReference type="EMBL" id="GBM27358.1"/>
    </source>
</evidence>
<sequence length="94" mass="10906">MKYSEAQGKPSEFILTEMLTSRRNKKGHKKPFLYHTETILSFPTSWQQMSVDGQDKYSPVVILQLTLFRADRCISIQIATCQRASHLLHPRARL</sequence>
<dbReference type="Proteomes" id="UP000499080">
    <property type="component" value="Unassembled WGS sequence"/>
</dbReference>
<keyword evidence="2" id="KW-1185">Reference proteome</keyword>
<proteinExistence type="predicted"/>
<comment type="caution">
    <text evidence="1">The sequence shown here is derived from an EMBL/GenBank/DDBJ whole genome shotgun (WGS) entry which is preliminary data.</text>
</comment>
<dbReference type="EMBL" id="BGPR01000583">
    <property type="protein sequence ID" value="GBM27358.1"/>
    <property type="molecule type" value="Genomic_DNA"/>
</dbReference>
<protein>
    <submittedName>
        <fullName evidence="1">Uncharacterized protein</fullName>
    </submittedName>
</protein>
<organism evidence="1 2">
    <name type="scientific">Araneus ventricosus</name>
    <name type="common">Orbweaver spider</name>
    <name type="synonym">Epeira ventricosa</name>
    <dbReference type="NCBI Taxonomy" id="182803"/>
    <lineage>
        <taxon>Eukaryota</taxon>
        <taxon>Metazoa</taxon>
        <taxon>Ecdysozoa</taxon>
        <taxon>Arthropoda</taxon>
        <taxon>Chelicerata</taxon>
        <taxon>Arachnida</taxon>
        <taxon>Araneae</taxon>
        <taxon>Araneomorphae</taxon>
        <taxon>Entelegynae</taxon>
        <taxon>Araneoidea</taxon>
        <taxon>Araneidae</taxon>
        <taxon>Araneus</taxon>
    </lineage>
</organism>
<gene>
    <name evidence="1" type="ORF">AVEN_120946_1</name>
</gene>
<reference evidence="1 2" key="1">
    <citation type="journal article" date="2019" name="Sci. Rep.">
        <title>Orb-weaving spider Araneus ventricosus genome elucidates the spidroin gene catalogue.</title>
        <authorList>
            <person name="Kono N."/>
            <person name="Nakamura H."/>
            <person name="Ohtoshi R."/>
            <person name="Moran D.A.P."/>
            <person name="Shinohara A."/>
            <person name="Yoshida Y."/>
            <person name="Fujiwara M."/>
            <person name="Mori M."/>
            <person name="Tomita M."/>
            <person name="Arakawa K."/>
        </authorList>
    </citation>
    <scope>NUCLEOTIDE SEQUENCE [LARGE SCALE GENOMIC DNA]</scope>
</reference>
<evidence type="ECO:0000313" key="2">
    <source>
        <dbReference type="Proteomes" id="UP000499080"/>
    </source>
</evidence>
<name>A0A4Y2EGZ9_ARAVE</name>
<dbReference type="AlphaFoldDB" id="A0A4Y2EGZ9"/>